<keyword evidence="4" id="KW-1185">Reference proteome</keyword>
<dbReference type="Gene3D" id="1.10.10.10">
    <property type="entry name" value="Winged helix-like DNA-binding domain superfamily/Winged helix DNA-binding domain"/>
    <property type="match status" value="1"/>
</dbReference>
<evidence type="ECO:0000256" key="1">
    <source>
        <dbReference type="SAM" id="MobiDB-lite"/>
    </source>
</evidence>
<evidence type="ECO:0000259" key="2">
    <source>
        <dbReference type="PROSITE" id="PS50995"/>
    </source>
</evidence>
<comment type="caution">
    <text evidence="3">The sequence shown here is derived from an EMBL/GenBank/DDBJ whole genome shotgun (WGS) entry which is preliminary data.</text>
</comment>
<dbReference type="PANTHER" id="PTHR33164:SF43">
    <property type="entry name" value="HTH-TYPE TRANSCRIPTIONAL REPRESSOR YETL"/>
    <property type="match status" value="1"/>
</dbReference>
<dbReference type="PROSITE" id="PS50995">
    <property type="entry name" value="HTH_MARR_2"/>
    <property type="match status" value="1"/>
</dbReference>
<protein>
    <submittedName>
        <fullName evidence="3">DNA-binding MarR family transcriptional regulator</fullName>
    </submittedName>
</protein>
<dbReference type="InterPro" id="IPR000835">
    <property type="entry name" value="HTH_MarR-typ"/>
</dbReference>
<feature type="domain" description="HTH marR-type" evidence="2">
    <location>
        <begin position="23"/>
        <end position="159"/>
    </location>
</feature>
<organism evidence="3 4">
    <name type="scientific">Klugiella xanthotipulae</name>
    <dbReference type="NCBI Taxonomy" id="244735"/>
    <lineage>
        <taxon>Bacteria</taxon>
        <taxon>Bacillati</taxon>
        <taxon>Actinomycetota</taxon>
        <taxon>Actinomycetes</taxon>
        <taxon>Micrococcales</taxon>
        <taxon>Microbacteriaceae</taxon>
        <taxon>Klugiella</taxon>
    </lineage>
</organism>
<dbReference type="SUPFAM" id="SSF46785">
    <property type="entry name" value="Winged helix' DNA-binding domain"/>
    <property type="match status" value="1"/>
</dbReference>
<dbReference type="GO" id="GO:0003700">
    <property type="term" value="F:DNA-binding transcription factor activity"/>
    <property type="evidence" value="ECO:0007669"/>
    <property type="project" value="InterPro"/>
</dbReference>
<feature type="region of interest" description="Disordered" evidence="1">
    <location>
        <begin position="1"/>
        <end position="23"/>
    </location>
</feature>
<evidence type="ECO:0000313" key="3">
    <source>
        <dbReference type="EMBL" id="TQM61542.1"/>
    </source>
</evidence>
<dbReference type="SMART" id="SM00347">
    <property type="entry name" value="HTH_MARR"/>
    <property type="match status" value="1"/>
</dbReference>
<gene>
    <name evidence="3" type="ORF">FB466_2498</name>
</gene>
<dbReference type="InterPro" id="IPR036388">
    <property type="entry name" value="WH-like_DNA-bd_sf"/>
</dbReference>
<name>A0A543HTB4_9MICO</name>
<dbReference type="GO" id="GO:0003677">
    <property type="term" value="F:DNA binding"/>
    <property type="evidence" value="ECO:0007669"/>
    <property type="project" value="UniProtKB-KW"/>
</dbReference>
<dbReference type="Pfam" id="PF01047">
    <property type="entry name" value="MarR"/>
    <property type="match status" value="1"/>
</dbReference>
<dbReference type="GO" id="GO:0006950">
    <property type="term" value="P:response to stress"/>
    <property type="evidence" value="ECO:0007669"/>
    <property type="project" value="TreeGrafter"/>
</dbReference>
<dbReference type="EMBL" id="VFPN01000003">
    <property type="protein sequence ID" value="TQM61542.1"/>
    <property type="molecule type" value="Genomic_DNA"/>
</dbReference>
<reference evidence="3 4" key="1">
    <citation type="submission" date="2019-06" db="EMBL/GenBank/DDBJ databases">
        <title>Sequencing the genomes of 1000 actinobacteria strains.</title>
        <authorList>
            <person name="Klenk H.-P."/>
        </authorList>
    </citation>
    <scope>NUCLEOTIDE SEQUENCE [LARGE SCALE GENOMIC DNA]</scope>
    <source>
        <strain evidence="3 4">DSM 18031</strain>
    </source>
</reference>
<dbReference type="InterPro" id="IPR039422">
    <property type="entry name" value="MarR/SlyA-like"/>
</dbReference>
<proteinExistence type="predicted"/>
<sequence length="181" mass="19614">MPRQEYRKVRAIQPTPERPPAATPDLLVPFLRLMRRASHDDTYAYLATHTTPTLHHSDVPILVTLGCLGPSRPGILAGELSMSPSHMSKVITRLVRTGLVRRSTDPCDARATLVVPTSAGEGAINALLGAARNIINEILAAWTCKDVAQLTELVSRLADRSDTYRIACRAGDGARLASRSP</sequence>
<dbReference type="Proteomes" id="UP000318331">
    <property type="component" value="Unassembled WGS sequence"/>
</dbReference>
<dbReference type="AlphaFoldDB" id="A0A543HTB4"/>
<accession>A0A543HTB4</accession>
<dbReference type="PANTHER" id="PTHR33164">
    <property type="entry name" value="TRANSCRIPTIONAL REGULATOR, MARR FAMILY"/>
    <property type="match status" value="1"/>
</dbReference>
<dbReference type="InterPro" id="IPR036390">
    <property type="entry name" value="WH_DNA-bd_sf"/>
</dbReference>
<evidence type="ECO:0000313" key="4">
    <source>
        <dbReference type="Proteomes" id="UP000318331"/>
    </source>
</evidence>
<dbReference type="OrthoDB" id="5065656at2"/>
<keyword evidence="3" id="KW-0238">DNA-binding</keyword>